<sequence length="249" mass="28532">MICCGQTSVKDQVGPWGQVIDGDVLNDTFRMRYEVYVDEFGFEDKADHPDGLETDEYEKESIHFACLNETDSVVGTIRLVLHSNKGFPIEHATKLNLNGEKPAPNKIGEISRLTVTKDLRRRKEDGMYGVESYIKKKEGGVLPDSGSIPKEMRGRKNPIIVLGLYQVMFHESLRQGLTHWYMITEKKLFYALNKYGFIFQQIGEPVQYHGERVPYFGDIHKILLNLKQTDAGMYDMMLAGLEEEYLPDI</sequence>
<dbReference type="Proteomes" id="UP000231203">
    <property type="component" value="Unassembled WGS sequence"/>
</dbReference>
<evidence type="ECO:0000313" key="1">
    <source>
        <dbReference type="EMBL" id="PIE63171.1"/>
    </source>
</evidence>
<reference evidence="1 2" key="1">
    <citation type="submission" date="2017-10" db="EMBL/GenBank/DDBJ databases">
        <title>Novel microbial diversity and functional potential in the marine mammal oral microbiome.</title>
        <authorList>
            <person name="Dudek N.K."/>
            <person name="Sun C.L."/>
            <person name="Burstein D."/>
            <person name="Kantor R.S."/>
            <person name="Aliaga Goltsman D.S."/>
            <person name="Bik E.M."/>
            <person name="Thomas B.C."/>
            <person name="Banfield J.F."/>
            <person name="Relman D.A."/>
        </authorList>
    </citation>
    <scope>NUCLEOTIDE SEQUENCE [LARGE SCALE GENOMIC DNA]</scope>
    <source>
        <strain evidence="1">DOLJORAL78_47_202</strain>
    </source>
</reference>
<gene>
    <name evidence="1" type="ORF">CSA25_01570</name>
</gene>
<dbReference type="EMBL" id="PDTI01000014">
    <property type="protein sequence ID" value="PIE63171.1"/>
    <property type="molecule type" value="Genomic_DNA"/>
</dbReference>
<protein>
    <submittedName>
        <fullName evidence="1">Long-chain N-acyl amino acid synthase</fullName>
    </submittedName>
</protein>
<dbReference type="InterPro" id="IPR016181">
    <property type="entry name" value="Acyl_CoA_acyltransferase"/>
</dbReference>
<dbReference type="AlphaFoldDB" id="A0A2G6MT57"/>
<comment type="caution">
    <text evidence="1">The sequence shown here is derived from an EMBL/GenBank/DDBJ whole genome shotgun (WGS) entry which is preliminary data.</text>
</comment>
<dbReference type="InterPro" id="IPR022484">
    <property type="entry name" value="PEP-CTERM/exosrtase_acylTfrase"/>
</dbReference>
<proteinExistence type="predicted"/>
<dbReference type="Gene3D" id="3.40.630.30">
    <property type="match status" value="1"/>
</dbReference>
<organism evidence="1 2">
    <name type="scientific">Desulfobacter postgatei</name>
    <dbReference type="NCBI Taxonomy" id="2293"/>
    <lineage>
        <taxon>Bacteria</taxon>
        <taxon>Pseudomonadati</taxon>
        <taxon>Thermodesulfobacteriota</taxon>
        <taxon>Desulfobacteria</taxon>
        <taxon>Desulfobacterales</taxon>
        <taxon>Desulfobacteraceae</taxon>
        <taxon>Desulfobacter</taxon>
    </lineage>
</organism>
<name>A0A2G6MT57_9BACT</name>
<evidence type="ECO:0000313" key="2">
    <source>
        <dbReference type="Proteomes" id="UP000231203"/>
    </source>
</evidence>
<dbReference type="SUPFAM" id="SSF55729">
    <property type="entry name" value="Acyl-CoA N-acyltransferases (Nat)"/>
    <property type="match status" value="1"/>
</dbReference>
<accession>A0A2G6MT57</accession>
<dbReference type="Pfam" id="PF13444">
    <property type="entry name" value="Acetyltransf_5"/>
    <property type="match status" value="1"/>
</dbReference>
<dbReference type="NCBIfam" id="TIGR03694">
    <property type="entry name" value="exosort_acyl"/>
    <property type="match status" value="1"/>
</dbReference>